<comment type="caution">
    <text evidence="3">The sequence shown here is derived from an EMBL/GenBank/DDBJ whole genome shotgun (WGS) entry which is preliminary data.</text>
</comment>
<evidence type="ECO:0000313" key="3">
    <source>
        <dbReference type="EMBL" id="MEJ5095468.1"/>
    </source>
</evidence>
<keyword evidence="4" id="KW-1185">Reference proteome</keyword>
<feature type="compositionally biased region" description="Low complexity" evidence="1">
    <location>
        <begin position="47"/>
        <end position="65"/>
    </location>
</feature>
<evidence type="ECO:0008006" key="5">
    <source>
        <dbReference type="Google" id="ProtNLM"/>
    </source>
</evidence>
<feature type="chain" id="PRO_5046041690" description="Antifreeze glycopeptide polyprotein" evidence="2">
    <location>
        <begin position="26"/>
        <end position="593"/>
    </location>
</feature>
<dbReference type="EMBL" id="JBBGZA010000001">
    <property type="protein sequence ID" value="MEJ5095468.1"/>
    <property type="molecule type" value="Genomic_DNA"/>
</dbReference>
<feature type="compositionally biased region" description="Pro residues" evidence="1">
    <location>
        <begin position="66"/>
        <end position="78"/>
    </location>
</feature>
<feature type="region of interest" description="Disordered" evidence="1">
    <location>
        <begin position="32"/>
        <end position="86"/>
    </location>
</feature>
<evidence type="ECO:0000256" key="2">
    <source>
        <dbReference type="SAM" id="SignalP"/>
    </source>
</evidence>
<organism evidence="3 4">
    <name type="scientific">Sphingomonas molluscorum</name>
    <dbReference type="NCBI Taxonomy" id="418184"/>
    <lineage>
        <taxon>Bacteria</taxon>
        <taxon>Pseudomonadati</taxon>
        <taxon>Pseudomonadota</taxon>
        <taxon>Alphaproteobacteria</taxon>
        <taxon>Sphingomonadales</taxon>
        <taxon>Sphingomonadaceae</taxon>
        <taxon>Sphingomonas</taxon>
    </lineage>
</organism>
<reference evidence="3 4" key="1">
    <citation type="submission" date="2023-12" db="EMBL/GenBank/DDBJ databases">
        <title>Gut-associated functions are favored during microbiome assembly across C. elegans life.</title>
        <authorList>
            <person name="Zimmermann J."/>
        </authorList>
    </citation>
    <scope>NUCLEOTIDE SEQUENCE [LARGE SCALE GENOMIC DNA]</scope>
    <source>
        <strain evidence="3 4">JUb134</strain>
    </source>
</reference>
<gene>
    <name evidence="3" type="ORF">WH159_13080</name>
</gene>
<feature type="signal peptide" evidence="2">
    <location>
        <begin position="1"/>
        <end position="25"/>
    </location>
</feature>
<proteinExistence type="predicted"/>
<protein>
    <recommendedName>
        <fullName evidence="5">Antifreeze glycopeptide polyprotein</fullName>
    </recommendedName>
</protein>
<dbReference type="RefSeq" id="WP_132882278.1">
    <property type="nucleotide sequence ID" value="NZ_JBBGZA010000001.1"/>
</dbReference>
<sequence length="593" mass="62163">MKISRTSSFASVLVLAGLVGLPALGQDVPESLLPPGFNDPVAPAPAPGAQQPAARPSGLPQAPIAGPAPIPTPTPTPTPTATARPVDPKLLAQYELPEYARRSTAHIGIDGAGLGRNAFAGADGRMLETLMRRLDAPVASRWLSIALRRALASDVDTPARVNGPDFAAERAWLLLRMGEAPTARAVVQSVDGENYTPKMYQVAMQAALATADPAAMCGIVEPAQRVSQERGWQLARAMCAGLAGEPKQAGVLIDQARRAFRRRAVGADIDLKLAEKVLGAGAQGRRSVTIEWDGVEQLSAWRWGLANATAVEIPAALFDTVGPQVRYWNALMPAIPPERRVPDAELAAAQGVLSSSALVDLYATVGELDDSPSELSAVARDLREAFAAAQVADRMTALRQVWTGATDAQRSYARRVLTARAASAIPASADYAADADALVASMLSAGMDLRALRWRSVAPEGGDAWAMLAVADPRARQVSQRAVSRYADGDARKGQLLLAGLAGLGRLPAEDATELAQSLGVPIGAENAWTRAITLAAGRDQPGTVLVLAAVGMQTRDWRGVSPQALFHIVAALRAVGLEGEARMIAAEAIARA</sequence>
<evidence type="ECO:0000256" key="1">
    <source>
        <dbReference type="SAM" id="MobiDB-lite"/>
    </source>
</evidence>
<accession>A0ABU8Q7F8</accession>
<evidence type="ECO:0000313" key="4">
    <source>
        <dbReference type="Proteomes" id="UP001380365"/>
    </source>
</evidence>
<name>A0ABU8Q7F8_9SPHN</name>
<keyword evidence="2" id="KW-0732">Signal</keyword>
<dbReference type="Proteomes" id="UP001380365">
    <property type="component" value="Unassembled WGS sequence"/>
</dbReference>